<sequence>MSQDLFEMDSKIRADLKTGCRWNPSWAESGRCWAELTAGPRLLDWAVGGLGWATGIRTGRVGRREAVEARGVSGADGRKSSRGKASEFRAGGCPDELTGKSVWEPRVAGEFQAGGCPDELRAKSVWEPRVAGELGVRESCGLEERSGAGSVRTRMSSELFENKNRAAGRVCLWTS</sequence>
<evidence type="ECO:0000256" key="1">
    <source>
        <dbReference type="SAM" id="MobiDB-lite"/>
    </source>
</evidence>
<accession>A0A2I0I3Z1</accession>
<dbReference type="AlphaFoldDB" id="A0A2I0I3Z1"/>
<dbReference type="EMBL" id="PGOL01004036">
    <property type="protein sequence ID" value="PKI38704.1"/>
    <property type="molecule type" value="Genomic_DNA"/>
</dbReference>
<comment type="caution">
    <text evidence="2">The sequence shown here is derived from an EMBL/GenBank/DDBJ whole genome shotgun (WGS) entry which is preliminary data.</text>
</comment>
<feature type="compositionally biased region" description="Basic and acidic residues" evidence="1">
    <location>
        <begin position="76"/>
        <end position="87"/>
    </location>
</feature>
<feature type="region of interest" description="Disordered" evidence="1">
    <location>
        <begin position="68"/>
        <end position="90"/>
    </location>
</feature>
<evidence type="ECO:0000313" key="3">
    <source>
        <dbReference type="Proteomes" id="UP000233551"/>
    </source>
</evidence>
<name>A0A2I0I3Z1_PUNGR</name>
<evidence type="ECO:0000313" key="2">
    <source>
        <dbReference type="EMBL" id="PKI38704.1"/>
    </source>
</evidence>
<proteinExistence type="predicted"/>
<dbReference type="Proteomes" id="UP000233551">
    <property type="component" value="Unassembled WGS sequence"/>
</dbReference>
<keyword evidence="3" id="KW-1185">Reference proteome</keyword>
<gene>
    <name evidence="2" type="ORF">CRG98_040912</name>
</gene>
<reference evidence="2 3" key="1">
    <citation type="submission" date="2017-11" db="EMBL/GenBank/DDBJ databases">
        <title>De-novo sequencing of pomegranate (Punica granatum L.) genome.</title>
        <authorList>
            <person name="Akparov Z."/>
            <person name="Amiraslanov A."/>
            <person name="Hajiyeva S."/>
            <person name="Abbasov M."/>
            <person name="Kaur K."/>
            <person name="Hamwieh A."/>
            <person name="Solovyev V."/>
            <person name="Salamov A."/>
            <person name="Braich B."/>
            <person name="Kosarev P."/>
            <person name="Mahmoud A."/>
            <person name="Hajiyev E."/>
            <person name="Babayeva S."/>
            <person name="Izzatullayeva V."/>
            <person name="Mammadov A."/>
            <person name="Mammadov A."/>
            <person name="Sharifova S."/>
            <person name="Ojaghi J."/>
            <person name="Eynullazada K."/>
            <person name="Bayramov B."/>
            <person name="Abdulazimova A."/>
            <person name="Shahmuradov I."/>
        </authorList>
    </citation>
    <scope>NUCLEOTIDE SEQUENCE [LARGE SCALE GENOMIC DNA]</scope>
    <source>
        <strain evidence="3">cv. AG2017</strain>
        <tissue evidence="2">Leaf</tissue>
    </source>
</reference>
<organism evidence="2 3">
    <name type="scientific">Punica granatum</name>
    <name type="common">Pomegranate</name>
    <dbReference type="NCBI Taxonomy" id="22663"/>
    <lineage>
        <taxon>Eukaryota</taxon>
        <taxon>Viridiplantae</taxon>
        <taxon>Streptophyta</taxon>
        <taxon>Embryophyta</taxon>
        <taxon>Tracheophyta</taxon>
        <taxon>Spermatophyta</taxon>
        <taxon>Magnoliopsida</taxon>
        <taxon>eudicotyledons</taxon>
        <taxon>Gunneridae</taxon>
        <taxon>Pentapetalae</taxon>
        <taxon>rosids</taxon>
        <taxon>malvids</taxon>
        <taxon>Myrtales</taxon>
        <taxon>Lythraceae</taxon>
        <taxon>Punica</taxon>
    </lineage>
</organism>
<protein>
    <submittedName>
        <fullName evidence="2">Uncharacterized protein</fullName>
    </submittedName>
</protein>